<proteinExistence type="predicted"/>
<dbReference type="Proteomes" id="UP000433883">
    <property type="component" value="Unassembled WGS sequence"/>
</dbReference>
<evidence type="ECO:0008006" key="5">
    <source>
        <dbReference type="Google" id="ProtNLM"/>
    </source>
</evidence>
<comment type="caution">
    <text evidence="3">The sequence shown here is derived from an EMBL/GenBank/DDBJ whole genome shotgun (WGS) entry which is preliminary data.</text>
</comment>
<evidence type="ECO:0000313" key="3">
    <source>
        <dbReference type="EMBL" id="KAE9971366.1"/>
    </source>
</evidence>
<dbReference type="Pfam" id="PF02458">
    <property type="entry name" value="Transferase"/>
    <property type="match status" value="1"/>
</dbReference>
<evidence type="ECO:0000256" key="2">
    <source>
        <dbReference type="SAM" id="MobiDB-lite"/>
    </source>
</evidence>
<sequence length="470" mass="52183">MLFESSVRGLRNSLKISPGPDFEVDLPRIDACHPVYYARRLLIFRCISDEHRDAQLSGLKRGMKALVQRCPLLAGKLSRLPPDKASTQVDEWRMIVPSEGLGFSVRDLREKLPTFAALEKENFPPTELKYTLLVPIPKDVGSEGPACRIQYSAIKGGAILCWAMSHSVGDGGANNELIRVLAEEIKLASESRDEQNGDQRVLSLDRGAVIDIKSDIPFQVEEHPDYRARPPPPTPDEASERANHPFRATKPEIPLIFTIPPTSLEQLKTDATPPAPAWISTHDALVALIWRTQIRLHRQRSPAAQALPNTTLTTLYMPSDARKALSLPSAYIGNAIYQLSATLPLSTLLSENGLQSAALAIRHAIVSATPEKVKSYYAKMGEEWVKWAFLGSYDTTGVAMGTAWTSSAIYDFDWGEHFGKMVSYRMPNEASNIVLPKLRNGGAEIALGLMPDEVEKLRAMEEFMEYVDRH</sequence>
<protein>
    <recommendedName>
        <fullName evidence="5">Trichothecene 3-O-acetyltransferase</fullName>
    </recommendedName>
</protein>
<name>A0A8H3YW91_VENIN</name>
<evidence type="ECO:0000256" key="1">
    <source>
        <dbReference type="ARBA" id="ARBA00022679"/>
    </source>
</evidence>
<accession>A0A8H3YW91</accession>
<evidence type="ECO:0000313" key="4">
    <source>
        <dbReference type="Proteomes" id="UP000433883"/>
    </source>
</evidence>
<dbReference type="PANTHER" id="PTHR31896">
    <property type="entry name" value="FAMILY REGULATORY PROTEIN, PUTATIVE (AFU_ORTHOLOGUE AFUA_3G14730)-RELATED"/>
    <property type="match status" value="1"/>
</dbReference>
<dbReference type="InterPro" id="IPR051283">
    <property type="entry name" value="Sec_Metabolite_Acyltrans"/>
</dbReference>
<gene>
    <name evidence="3" type="ORF">BLS_004454</name>
</gene>
<dbReference type="AlphaFoldDB" id="A0A8H3YW91"/>
<dbReference type="Gene3D" id="3.30.559.10">
    <property type="entry name" value="Chloramphenicol acetyltransferase-like domain"/>
    <property type="match status" value="2"/>
</dbReference>
<keyword evidence="1" id="KW-0808">Transferase</keyword>
<dbReference type="InterPro" id="IPR023213">
    <property type="entry name" value="CAT-like_dom_sf"/>
</dbReference>
<feature type="region of interest" description="Disordered" evidence="2">
    <location>
        <begin position="221"/>
        <end position="242"/>
    </location>
</feature>
<reference evidence="3 4" key="1">
    <citation type="submission" date="2019-11" db="EMBL/GenBank/DDBJ databases">
        <title>Venturia inaequalis Genome Resource.</title>
        <authorList>
            <person name="Lichtner F.J."/>
        </authorList>
    </citation>
    <scope>NUCLEOTIDE SEQUENCE [LARGE SCALE GENOMIC DNA]</scope>
    <source>
        <strain evidence="3">Bline_iso_100314</strain>
    </source>
</reference>
<dbReference type="GO" id="GO:0016740">
    <property type="term" value="F:transferase activity"/>
    <property type="evidence" value="ECO:0007669"/>
    <property type="project" value="UniProtKB-KW"/>
</dbReference>
<dbReference type="EMBL" id="WNWQ01000296">
    <property type="protein sequence ID" value="KAE9971366.1"/>
    <property type="molecule type" value="Genomic_DNA"/>
</dbReference>
<organism evidence="3 4">
    <name type="scientific">Venturia inaequalis</name>
    <name type="common">Apple scab fungus</name>
    <dbReference type="NCBI Taxonomy" id="5025"/>
    <lineage>
        <taxon>Eukaryota</taxon>
        <taxon>Fungi</taxon>
        <taxon>Dikarya</taxon>
        <taxon>Ascomycota</taxon>
        <taxon>Pezizomycotina</taxon>
        <taxon>Dothideomycetes</taxon>
        <taxon>Pleosporomycetidae</taxon>
        <taxon>Venturiales</taxon>
        <taxon>Venturiaceae</taxon>
        <taxon>Venturia</taxon>
    </lineage>
</organism>
<dbReference type="PANTHER" id="PTHR31896:SF64">
    <property type="entry name" value="TRICHOTHECENE 3-O-ACETYLTRANSFERASE"/>
    <property type="match status" value="1"/>
</dbReference>